<evidence type="ECO:0000256" key="2">
    <source>
        <dbReference type="SAM" id="Phobius"/>
    </source>
</evidence>
<dbReference type="AlphaFoldDB" id="A0A2N8TXL9"/>
<dbReference type="PANTHER" id="PTHR14136">
    <property type="entry name" value="BTB_POZ DOMAIN-CONTAINING PROTEIN KCTD9"/>
    <property type="match status" value="1"/>
</dbReference>
<dbReference type="OrthoDB" id="4563217at2"/>
<accession>A0A2N8TXL9</accession>
<proteinExistence type="predicted"/>
<evidence type="ECO:0000256" key="1">
    <source>
        <dbReference type="SAM" id="MobiDB-lite"/>
    </source>
</evidence>
<dbReference type="Gene3D" id="2.160.20.80">
    <property type="entry name" value="E3 ubiquitin-protein ligase SopA"/>
    <property type="match status" value="1"/>
</dbReference>
<sequence length="449" mass="48117">MNETTSVALAVRSTTGWLKSRFCASDRRHRGRLRLGGQRLLELWRIDRLLVTEPWGGAHVMMRGGRHLRPALMLITVLAVSVALGFLLLQWIPHQLADPEAKQLKPAERLVHLNTVRGTVLQTAAGLAVLGGLVYTGRGYVLSRQSQVTDRYAGAVSQLSSDNLDARLGGVFALERLARDSRHDVASIAQVLSSFVVRRCPIAEPAPGGQARGSERPNRTSQPPRSEPDVHAALTVLGSLGRRTRVELSEADLRGAELDGLAFEGGEISRSLLRGADLRRSFLREAELEDTDLRGARLEGADLTAARLPRADLRGAEMKGAAFSDCLLSSARLEDAWASSVSLRGADLFSARLDGARLDGADLRNATLINARLGRADLTGTDLSGADLYGADLSGTILVAADLRLARSLTLEQLRSAVLGQRTRLPAGLAHLLDDLGPTNGAGSGIVIT</sequence>
<keyword evidence="4" id="KW-1185">Reference proteome</keyword>
<dbReference type="EMBL" id="POUC01000008">
    <property type="protein sequence ID" value="PNG23748.1"/>
    <property type="molecule type" value="Genomic_DNA"/>
</dbReference>
<organism evidence="3 4">
    <name type="scientific">Streptomyces cahuitamycinicus</name>
    <dbReference type="NCBI Taxonomy" id="2070367"/>
    <lineage>
        <taxon>Bacteria</taxon>
        <taxon>Bacillati</taxon>
        <taxon>Actinomycetota</taxon>
        <taxon>Actinomycetes</taxon>
        <taxon>Kitasatosporales</taxon>
        <taxon>Streptomycetaceae</taxon>
        <taxon>Streptomyces</taxon>
    </lineage>
</organism>
<dbReference type="Pfam" id="PF00805">
    <property type="entry name" value="Pentapeptide"/>
    <property type="match status" value="2"/>
</dbReference>
<feature type="region of interest" description="Disordered" evidence="1">
    <location>
        <begin position="206"/>
        <end position="229"/>
    </location>
</feature>
<keyword evidence="2" id="KW-1133">Transmembrane helix</keyword>
<dbReference type="InterPro" id="IPR001646">
    <property type="entry name" value="5peptide_repeat"/>
</dbReference>
<keyword evidence="2" id="KW-0812">Transmembrane</keyword>
<comment type="caution">
    <text evidence="3">The sequence shown here is derived from an EMBL/GenBank/DDBJ whole genome shotgun (WGS) entry which is preliminary data.</text>
</comment>
<evidence type="ECO:0000313" key="3">
    <source>
        <dbReference type="EMBL" id="PNG23748.1"/>
    </source>
</evidence>
<protein>
    <recommendedName>
        <fullName evidence="5">Pentapeptide repeat-containing protein</fullName>
    </recommendedName>
</protein>
<evidence type="ECO:0000313" key="4">
    <source>
        <dbReference type="Proteomes" id="UP000235943"/>
    </source>
</evidence>
<gene>
    <name evidence="3" type="ORF">C1J00_02345</name>
</gene>
<dbReference type="SUPFAM" id="SSF141571">
    <property type="entry name" value="Pentapeptide repeat-like"/>
    <property type="match status" value="1"/>
</dbReference>
<dbReference type="InterPro" id="IPR051082">
    <property type="entry name" value="Pentapeptide-BTB/POZ_domain"/>
</dbReference>
<keyword evidence="2" id="KW-0472">Membrane</keyword>
<dbReference type="Proteomes" id="UP000235943">
    <property type="component" value="Unassembled WGS sequence"/>
</dbReference>
<name>A0A2N8TXL9_9ACTN</name>
<reference evidence="3 4" key="1">
    <citation type="submission" date="2018-01" db="EMBL/GenBank/DDBJ databases">
        <title>Draft genome sequence of Streptomyces sp. 13K301.</title>
        <authorList>
            <person name="Sahin N."/>
            <person name="Saygin H."/>
            <person name="Ay H."/>
        </authorList>
    </citation>
    <scope>NUCLEOTIDE SEQUENCE [LARGE SCALE GENOMIC DNA]</scope>
    <source>
        <strain evidence="3 4">13K301</strain>
    </source>
</reference>
<evidence type="ECO:0008006" key="5">
    <source>
        <dbReference type="Google" id="ProtNLM"/>
    </source>
</evidence>
<feature type="transmembrane region" description="Helical" evidence="2">
    <location>
        <begin position="71"/>
        <end position="92"/>
    </location>
</feature>
<dbReference type="PANTHER" id="PTHR14136:SF17">
    <property type="entry name" value="BTB_POZ DOMAIN-CONTAINING PROTEIN KCTD9"/>
    <property type="match status" value="1"/>
</dbReference>